<evidence type="ECO:0000313" key="5">
    <source>
        <dbReference type="EMBL" id="QXN94677.1"/>
    </source>
</evidence>
<evidence type="ECO:0000256" key="2">
    <source>
        <dbReference type="ARBA" id="ARBA00006411"/>
    </source>
</evidence>
<comment type="subcellular location">
    <subcellularLocation>
        <location evidence="1">Cytoplasm</location>
    </subcellularLocation>
</comment>
<protein>
    <submittedName>
        <fullName evidence="5">ESX secretion-associated protein EspG</fullName>
    </submittedName>
</protein>
<dbReference type="InterPro" id="IPR025734">
    <property type="entry name" value="EspG"/>
</dbReference>
<keyword evidence="3" id="KW-0963">Cytoplasm</keyword>
<dbReference type="Proteomes" id="UP000694257">
    <property type="component" value="Chromosome"/>
</dbReference>
<dbReference type="EMBL" id="CP078145">
    <property type="protein sequence ID" value="QXN94677.1"/>
    <property type="molecule type" value="Genomic_DNA"/>
</dbReference>
<evidence type="ECO:0000313" key="6">
    <source>
        <dbReference type="Proteomes" id="UP000694257"/>
    </source>
</evidence>
<accession>A0ABX8S0F0</accession>
<organism evidence="5 6">
    <name type="scientific">Nocardia iowensis</name>
    <dbReference type="NCBI Taxonomy" id="204891"/>
    <lineage>
        <taxon>Bacteria</taxon>
        <taxon>Bacillati</taxon>
        <taxon>Actinomycetota</taxon>
        <taxon>Actinomycetes</taxon>
        <taxon>Mycobacteriales</taxon>
        <taxon>Nocardiaceae</taxon>
        <taxon>Nocardia</taxon>
    </lineage>
</organism>
<evidence type="ECO:0000256" key="4">
    <source>
        <dbReference type="ARBA" id="ARBA00023186"/>
    </source>
</evidence>
<comment type="similarity">
    <text evidence="2">Belongs to the EspG family.</text>
</comment>
<dbReference type="Pfam" id="PF14011">
    <property type="entry name" value="ESX-1_EspG"/>
    <property type="match status" value="1"/>
</dbReference>
<keyword evidence="6" id="KW-1185">Reference proteome</keyword>
<name>A0ABX8S0F0_NOCIO</name>
<evidence type="ECO:0000256" key="1">
    <source>
        <dbReference type="ARBA" id="ARBA00004496"/>
    </source>
</evidence>
<dbReference type="RefSeq" id="WP_218477317.1">
    <property type="nucleotide sequence ID" value="NZ_BAABJN010000015.1"/>
</dbReference>
<proteinExistence type="inferred from homology"/>
<gene>
    <name evidence="5" type="ORF">KV110_17445</name>
</gene>
<reference evidence="5 6" key="1">
    <citation type="submission" date="2021-07" db="EMBL/GenBank/DDBJ databases">
        <title>Whole Genome Sequence of Nocardia Iowensis.</title>
        <authorList>
            <person name="Lamm A."/>
            <person name="Collins-Fairclough A.M."/>
            <person name="Bunk B."/>
            <person name="Sproer C."/>
        </authorList>
    </citation>
    <scope>NUCLEOTIDE SEQUENCE [LARGE SCALE GENOMIC DNA]</scope>
    <source>
        <strain evidence="5 6">NRRL 5646</strain>
    </source>
</reference>
<sequence length="279" mass="30457">MAHVDADPVVIDLNVDAALALMTLAGIDEYPAVLALLPNVFRVEDQERVHAVMVEELAHAGILDDDGVHPRVRHWLQCLYRPDMELVARIVDTGVDCGPQAMLRMSLVRRDDTHVLALRCDDHVVIQPVFVEGRQLPPITGVVAAALGPREPLRFEPMSATLQQFTDVPSEPDERRQVLRELGAGAHTAAVLTRALGEVVRRAEVLMVEHRDGGSTQTEVCVSVLDTLSGRILVTPSRAVDGRIWSTYAPGDGAAVHASIGSLLELLPGRSWFDTVRTD</sequence>
<evidence type="ECO:0000256" key="3">
    <source>
        <dbReference type="ARBA" id="ARBA00022490"/>
    </source>
</evidence>
<keyword evidence="4" id="KW-0143">Chaperone</keyword>